<organism evidence="2 3">
    <name type="scientific">Bifidobacterium longum subsp. longum</name>
    <dbReference type="NCBI Taxonomy" id="1679"/>
    <lineage>
        <taxon>Bacteria</taxon>
        <taxon>Bacillati</taxon>
        <taxon>Actinomycetota</taxon>
        <taxon>Actinomycetes</taxon>
        <taxon>Bifidobacteriales</taxon>
        <taxon>Bifidobacteriaceae</taxon>
        <taxon>Bifidobacterium</taxon>
    </lineage>
</organism>
<feature type="region of interest" description="Disordered" evidence="1">
    <location>
        <begin position="1"/>
        <end position="34"/>
    </location>
</feature>
<protein>
    <submittedName>
        <fullName evidence="2">Uncharacterized protein</fullName>
    </submittedName>
</protein>
<gene>
    <name evidence="2" type="ORF">BL5915_05350</name>
</gene>
<dbReference type="RefSeq" id="WP_200407820.1">
    <property type="nucleotide sequence ID" value="NZ_BNGW01000014.1"/>
</dbReference>
<dbReference type="EMBL" id="CP062943">
    <property type="protein sequence ID" value="QOL54317.1"/>
    <property type="molecule type" value="Genomic_DNA"/>
</dbReference>
<accession>A0A7L9UH74</accession>
<dbReference type="Proteomes" id="UP000593918">
    <property type="component" value="Chromosome"/>
</dbReference>
<evidence type="ECO:0000256" key="1">
    <source>
        <dbReference type="SAM" id="MobiDB-lite"/>
    </source>
</evidence>
<evidence type="ECO:0000313" key="2">
    <source>
        <dbReference type="EMBL" id="QOL54317.1"/>
    </source>
</evidence>
<feature type="compositionally biased region" description="Basic and acidic residues" evidence="1">
    <location>
        <begin position="1"/>
        <end position="11"/>
    </location>
</feature>
<proteinExistence type="predicted"/>
<dbReference type="AlphaFoldDB" id="A0A7L9UH74"/>
<sequence length="70" mass="8329">MQRSTDFERSKSTIRITYHRRRNHHSSKEQRETNGIEYTAAVVRMGGQFWKDVAKWLEDEMKAMERNAAA</sequence>
<name>A0A7L9UH74_BIFLL</name>
<evidence type="ECO:0000313" key="3">
    <source>
        <dbReference type="Proteomes" id="UP000593918"/>
    </source>
</evidence>
<reference evidence="2 3" key="1">
    <citation type="submission" date="2020-10" db="EMBL/GenBank/DDBJ databases">
        <title>Genome sequencing of Bifidobacterium longum subsp. longum KCTC 5915.</title>
        <authorList>
            <person name="Kim J."/>
        </authorList>
    </citation>
    <scope>NUCLEOTIDE SEQUENCE [LARGE SCALE GENOMIC DNA]</scope>
    <source>
        <strain evidence="2 3">KCTC 5915</strain>
    </source>
</reference>